<accession>A0A0G0WU62</accession>
<protein>
    <submittedName>
        <fullName evidence="2">Uncharacterized protein</fullName>
    </submittedName>
</protein>
<gene>
    <name evidence="2" type="ORF">UU32_C0002G0010</name>
</gene>
<proteinExistence type="predicted"/>
<reference evidence="2 3" key="1">
    <citation type="journal article" date="2015" name="Nature">
        <title>rRNA introns, odd ribosomes, and small enigmatic genomes across a large radiation of phyla.</title>
        <authorList>
            <person name="Brown C.T."/>
            <person name="Hug L.A."/>
            <person name="Thomas B.C."/>
            <person name="Sharon I."/>
            <person name="Castelle C.J."/>
            <person name="Singh A."/>
            <person name="Wilkins M.J."/>
            <person name="Williams K.H."/>
            <person name="Banfield J.F."/>
        </authorList>
    </citation>
    <scope>NUCLEOTIDE SEQUENCE [LARGE SCALE GENOMIC DNA]</scope>
</reference>
<organism evidence="2 3">
    <name type="scientific">Candidatus Woesebacteria bacterium GW2011_GWB1_41_10</name>
    <dbReference type="NCBI Taxonomy" id="1618577"/>
    <lineage>
        <taxon>Bacteria</taxon>
        <taxon>Candidatus Woeseibacteriota</taxon>
    </lineage>
</organism>
<feature type="transmembrane region" description="Helical" evidence="1">
    <location>
        <begin position="119"/>
        <end position="141"/>
    </location>
</feature>
<feature type="transmembrane region" description="Helical" evidence="1">
    <location>
        <begin position="49"/>
        <end position="71"/>
    </location>
</feature>
<evidence type="ECO:0000313" key="3">
    <source>
        <dbReference type="Proteomes" id="UP000033858"/>
    </source>
</evidence>
<name>A0A0G0WU62_9BACT</name>
<keyword evidence="1" id="KW-0472">Membrane</keyword>
<sequence>MVLFILTSALYVTSLAVIDGLVNKLIFRSNSTLSYFSKEKREIYKMKEWYWYCFLFLIILPFVVPIALSYLIGGLQYIFVYILVLVIIDWDIIFGKLVFNKWFGDLPSICLPYFGWIHFKLLPTIVVRLIVVVVVSMIFLLKN</sequence>
<dbReference type="Proteomes" id="UP000033858">
    <property type="component" value="Unassembled WGS sequence"/>
</dbReference>
<evidence type="ECO:0000256" key="1">
    <source>
        <dbReference type="SAM" id="Phobius"/>
    </source>
</evidence>
<evidence type="ECO:0000313" key="2">
    <source>
        <dbReference type="EMBL" id="KKR87985.1"/>
    </source>
</evidence>
<keyword evidence="1" id="KW-1133">Transmembrane helix</keyword>
<comment type="caution">
    <text evidence="2">The sequence shown here is derived from an EMBL/GenBank/DDBJ whole genome shotgun (WGS) entry which is preliminary data.</text>
</comment>
<feature type="transmembrane region" description="Helical" evidence="1">
    <location>
        <begin position="78"/>
        <end position="99"/>
    </location>
</feature>
<dbReference type="EMBL" id="LCAE01000002">
    <property type="protein sequence ID" value="KKR87985.1"/>
    <property type="molecule type" value="Genomic_DNA"/>
</dbReference>
<keyword evidence="1" id="KW-0812">Transmembrane</keyword>
<dbReference type="AlphaFoldDB" id="A0A0G0WU62"/>